<sequence length="211" mass="23011">MEKLYHSSGSPNSRRVRIYLAERGIPIELVPVDLATKAQFADAYTAINPRNVVPALMLEDGATIGEVPAIIRFFDEAHPDHPLDGTTPKEKALIQMWERRMELEGFAAVMETVRNAAVGLAGRAISGPHGYEQIPALVERGRLRVRDFYADLEERLASVSFIAGGALSVADITAVVTIDFATKALSMPIPDGHAATRRWYDALAARPSFAA</sequence>
<protein>
    <submittedName>
        <fullName evidence="3">Glutathione S-transferase</fullName>
    </submittedName>
</protein>
<keyword evidence="3" id="KW-0808">Transferase</keyword>
<dbReference type="AlphaFoldDB" id="A0A370KYD3"/>
<dbReference type="InterPro" id="IPR040079">
    <property type="entry name" value="Glutathione_S-Trfase"/>
</dbReference>
<dbReference type="EMBL" id="QQTP01000024">
    <property type="protein sequence ID" value="RDJ19995.1"/>
    <property type="molecule type" value="Genomic_DNA"/>
</dbReference>
<dbReference type="InterPro" id="IPR004045">
    <property type="entry name" value="Glutathione_S-Trfase_N"/>
</dbReference>
<dbReference type="PANTHER" id="PTHR44051:SF8">
    <property type="entry name" value="GLUTATHIONE S-TRANSFERASE GSTA"/>
    <property type="match status" value="1"/>
</dbReference>
<dbReference type="InterPro" id="IPR036282">
    <property type="entry name" value="Glutathione-S-Trfase_C_sf"/>
</dbReference>
<gene>
    <name evidence="3" type="ORF">DWE98_27030</name>
</gene>
<dbReference type="Pfam" id="PF13410">
    <property type="entry name" value="GST_C_2"/>
    <property type="match status" value="1"/>
</dbReference>
<dbReference type="Gene3D" id="1.20.1050.10">
    <property type="match status" value="1"/>
</dbReference>
<dbReference type="Proteomes" id="UP000255207">
    <property type="component" value="Unassembled WGS sequence"/>
</dbReference>
<name>A0A370KYD3_9HYPH</name>
<dbReference type="Pfam" id="PF13417">
    <property type="entry name" value="GST_N_3"/>
    <property type="match status" value="1"/>
</dbReference>
<dbReference type="SUPFAM" id="SSF52833">
    <property type="entry name" value="Thioredoxin-like"/>
    <property type="match status" value="1"/>
</dbReference>
<dbReference type="InterPro" id="IPR036249">
    <property type="entry name" value="Thioredoxin-like_sf"/>
</dbReference>
<dbReference type="InterPro" id="IPR034345">
    <property type="entry name" value="Gtt2-like_N"/>
</dbReference>
<dbReference type="SFLD" id="SFLDS00019">
    <property type="entry name" value="Glutathione_Transferase_(cytos"/>
    <property type="match status" value="1"/>
</dbReference>
<dbReference type="OrthoDB" id="5293590at2"/>
<evidence type="ECO:0000313" key="4">
    <source>
        <dbReference type="Proteomes" id="UP000255207"/>
    </source>
</evidence>
<proteinExistence type="predicted"/>
<dbReference type="PROSITE" id="PS50404">
    <property type="entry name" value="GST_NTER"/>
    <property type="match status" value="1"/>
</dbReference>
<feature type="domain" description="GST N-terminal" evidence="1">
    <location>
        <begin position="1"/>
        <end position="82"/>
    </location>
</feature>
<comment type="caution">
    <text evidence="3">The sequence shown here is derived from an EMBL/GenBank/DDBJ whole genome shotgun (WGS) entry which is preliminary data.</text>
</comment>
<dbReference type="SUPFAM" id="SSF47616">
    <property type="entry name" value="GST C-terminal domain-like"/>
    <property type="match status" value="1"/>
</dbReference>
<dbReference type="InterPro" id="IPR010987">
    <property type="entry name" value="Glutathione-S-Trfase_C-like"/>
</dbReference>
<evidence type="ECO:0000259" key="2">
    <source>
        <dbReference type="PROSITE" id="PS50405"/>
    </source>
</evidence>
<evidence type="ECO:0000313" key="3">
    <source>
        <dbReference type="EMBL" id="RDJ19995.1"/>
    </source>
</evidence>
<accession>A0A370KYD3</accession>
<dbReference type="GO" id="GO:0016740">
    <property type="term" value="F:transferase activity"/>
    <property type="evidence" value="ECO:0007669"/>
    <property type="project" value="UniProtKB-KW"/>
</dbReference>
<feature type="domain" description="GST C-terminal" evidence="2">
    <location>
        <begin position="87"/>
        <end position="211"/>
    </location>
</feature>
<dbReference type="PANTHER" id="PTHR44051">
    <property type="entry name" value="GLUTATHIONE S-TRANSFERASE-RELATED"/>
    <property type="match status" value="1"/>
</dbReference>
<dbReference type="SFLD" id="SFLDG00358">
    <property type="entry name" value="Main_(cytGST)"/>
    <property type="match status" value="1"/>
</dbReference>
<organism evidence="3 4">
    <name type="scientific">Bosea caraganae</name>
    <dbReference type="NCBI Taxonomy" id="2763117"/>
    <lineage>
        <taxon>Bacteria</taxon>
        <taxon>Pseudomonadati</taxon>
        <taxon>Pseudomonadota</taxon>
        <taxon>Alphaproteobacteria</taxon>
        <taxon>Hyphomicrobiales</taxon>
        <taxon>Boseaceae</taxon>
        <taxon>Bosea</taxon>
    </lineage>
</organism>
<reference evidence="4" key="1">
    <citation type="submission" date="2018-07" db="EMBL/GenBank/DDBJ databases">
        <authorList>
            <person name="Safronova V.I."/>
            <person name="Chirak E.R."/>
            <person name="Sazanova A.L."/>
        </authorList>
    </citation>
    <scope>NUCLEOTIDE SEQUENCE [LARGE SCALE GENOMIC DNA]</scope>
    <source>
        <strain evidence="4">RCAM04685</strain>
    </source>
</reference>
<dbReference type="Gene3D" id="3.40.30.10">
    <property type="entry name" value="Glutaredoxin"/>
    <property type="match status" value="1"/>
</dbReference>
<dbReference type="RefSeq" id="WP_114832424.1">
    <property type="nucleotide sequence ID" value="NZ_QQTO01000028.1"/>
</dbReference>
<evidence type="ECO:0000259" key="1">
    <source>
        <dbReference type="PROSITE" id="PS50404"/>
    </source>
</evidence>
<keyword evidence="4" id="KW-1185">Reference proteome</keyword>
<dbReference type="PROSITE" id="PS50405">
    <property type="entry name" value="GST_CTER"/>
    <property type="match status" value="1"/>
</dbReference>
<dbReference type="CDD" id="cd03051">
    <property type="entry name" value="GST_N_GTT2_like"/>
    <property type="match status" value="1"/>
</dbReference>